<evidence type="ECO:0000256" key="1">
    <source>
        <dbReference type="SAM" id="MobiDB-lite"/>
    </source>
</evidence>
<sequence>MLPTCSSEVGGETRRSRIEGGGKGKLLDLLAGKVVADAEDSRESGGGEIGNWIGETGATCWDLRRRSSMTGWNAADDDDVDVSAWFCARGACCADAT</sequence>
<dbReference type="EMBL" id="KQ980514">
    <property type="protein sequence ID" value="KYN15725.1"/>
    <property type="molecule type" value="Genomic_DNA"/>
</dbReference>
<evidence type="ECO:0000313" key="3">
    <source>
        <dbReference type="Proteomes" id="UP000078492"/>
    </source>
</evidence>
<accession>A0A151J1G9</accession>
<gene>
    <name evidence="2" type="ORF">ALC57_12022</name>
</gene>
<dbReference type="Proteomes" id="UP000078492">
    <property type="component" value="Unassembled WGS sequence"/>
</dbReference>
<feature type="compositionally biased region" description="Basic and acidic residues" evidence="1">
    <location>
        <begin position="11"/>
        <end position="20"/>
    </location>
</feature>
<organism evidence="2 3">
    <name type="scientific">Trachymyrmex cornetzi</name>
    <dbReference type="NCBI Taxonomy" id="471704"/>
    <lineage>
        <taxon>Eukaryota</taxon>
        <taxon>Metazoa</taxon>
        <taxon>Ecdysozoa</taxon>
        <taxon>Arthropoda</taxon>
        <taxon>Hexapoda</taxon>
        <taxon>Insecta</taxon>
        <taxon>Pterygota</taxon>
        <taxon>Neoptera</taxon>
        <taxon>Endopterygota</taxon>
        <taxon>Hymenoptera</taxon>
        <taxon>Apocrita</taxon>
        <taxon>Aculeata</taxon>
        <taxon>Formicoidea</taxon>
        <taxon>Formicidae</taxon>
        <taxon>Myrmicinae</taxon>
        <taxon>Trachymyrmex</taxon>
    </lineage>
</organism>
<name>A0A151J1G9_9HYME</name>
<feature type="region of interest" description="Disordered" evidence="1">
    <location>
        <begin position="1"/>
        <end position="20"/>
    </location>
</feature>
<reference evidence="2 3" key="1">
    <citation type="submission" date="2015-09" db="EMBL/GenBank/DDBJ databases">
        <title>Trachymyrmex cornetzi WGS genome.</title>
        <authorList>
            <person name="Nygaard S."/>
            <person name="Hu H."/>
            <person name="Boomsma J."/>
            <person name="Zhang G."/>
        </authorList>
    </citation>
    <scope>NUCLEOTIDE SEQUENCE [LARGE SCALE GENOMIC DNA]</scope>
    <source>
        <strain evidence="2">Tcor2-1</strain>
        <tissue evidence="2">Whole body</tissue>
    </source>
</reference>
<protein>
    <submittedName>
        <fullName evidence="2">Uncharacterized protein</fullName>
    </submittedName>
</protein>
<keyword evidence="3" id="KW-1185">Reference proteome</keyword>
<dbReference type="AlphaFoldDB" id="A0A151J1G9"/>
<proteinExistence type="predicted"/>
<evidence type="ECO:0000313" key="2">
    <source>
        <dbReference type="EMBL" id="KYN15725.1"/>
    </source>
</evidence>